<keyword evidence="6" id="KW-1185">Reference proteome</keyword>
<organism evidence="5 6">
    <name type="scientific">Georgenia yuyongxinii</name>
    <dbReference type="NCBI Taxonomy" id="2589797"/>
    <lineage>
        <taxon>Bacteria</taxon>
        <taxon>Bacillati</taxon>
        <taxon>Actinomycetota</taxon>
        <taxon>Actinomycetes</taxon>
        <taxon>Micrococcales</taxon>
        <taxon>Bogoriellaceae</taxon>
        <taxon>Georgenia</taxon>
    </lineage>
</organism>
<dbReference type="Gene3D" id="3.40.605.10">
    <property type="entry name" value="Aldehyde Dehydrogenase, Chain A, domain 1"/>
    <property type="match status" value="1"/>
</dbReference>
<dbReference type="CDD" id="cd07100">
    <property type="entry name" value="ALDH_SSADH1_GabD1"/>
    <property type="match status" value="1"/>
</dbReference>
<dbReference type="RefSeq" id="WP_143417260.1">
    <property type="nucleotide sequence ID" value="NZ_VJXR01000007.1"/>
</dbReference>
<keyword evidence="3" id="KW-0560">Oxidoreductase</keyword>
<keyword evidence="2" id="KW-0521">NADP</keyword>
<sequence length="476" mass="49314">MTTATATQITTVNPATGEPLATYPAFSPHQVEQTLAAVHAAQPGWAQLGVAARAAHLRAVAEMIRTRREPLAQLMVAEMGKPVAEALAEVDKCAWVCEYYAAEGPAVLADREVTTEATTRSWVAHEPLGVVLAIMPWNFPYWQVLRFAAPTLLAGNTALLKHSPNVTGSALAIEQLFTDAGLPADVFRTLVVAEADVPATTTALLADDRVSAVSLTGSERAGSAVAATAGREIKKSLLELGGSDPFVVLDDADLDVVVASAVKARFINSGQSCLAAKRFIVHHAVAEEFLERFTAAVAALKVGDPTDPASAVGPLARADLADALQHQVDASVAAGATVRTGGHRLPGPGAWYAPTVVADVTVDMPVMAQETFGPVAAVAVVRDDAEAAAVANATRYGLGASVWSADPERALSLGRRITSGALFVNAVVASDPRLPFGGTKHSGYGRELGAAGAVEFTNTRTYYLGAGTAPTGPATE</sequence>
<dbReference type="InterPro" id="IPR044148">
    <property type="entry name" value="ALDH_GabD1-like"/>
</dbReference>
<dbReference type="InterPro" id="IPR016160">
    <property type="entry name" value="Ald_DH_CS_CYS"/>
</dbReference>
<dbReference type="InterPro" id="IPR015590">
    <property type="entry name" value="Aldehyde_DH_dom"/>
</dbReference>
<evidence type="ECO:0000259" key="4">
    <source>
        <dbReference type="Pfam" id="PF00171"/>
    </source>
</evidence>
<dbReference type="AlphaFoldDB" id="A0A552WVT1"/>
<dbReference type="PANTHER" id="PTHR43217:SF1">
    <property type="entry name" value="SUCCINATE SEMIALDEHYDE DEHYDROGENASE [NAD(P)+] SAD"/>
    <property type="match status" value="1"/>
</dbReference>
<dbReference type="Pfam" id="PF00171">
    <property type="entry name" value="Aldedh"/>
    <property type="match status" value="1"/>
</dbReference>
<reference evidence="5 6" key="1">
    <citation type="submission" date="2019-07" db="EMBL/GenBank/DDBJ databases">
        <title>Georgenia wutianyii sp. nov. and Georgenia *** sp. nov. isolated from plateau pika (Ochotona curzoniae) in the Qinghai-Tibet plateau of China.</title>
        <authorList>
            <person name="Tian Z."/>
        </authorList>
    </citation>
    <scope>NUCLEOTIDE SEQUENCE [LARGE SCALE GENOMIC DNA]</scope>
    <source>
        <strain evidence="5 6">Z446</strain>
    </source>
</reference>
<accession>A0A552WVT1</accession>
<evidence type="ECO:0000313" key="5">
    <source>
        <dbReference type="EMBL" id="TRW46679.1"/>
    </source>
</evidence>
<evidence type="ECO:0000256" key="2">
    <source>
        <dbReference type="ARBA" id="ARBA00022857"/>
    </source>
</evidence>
<dbReference type="Gene3D" id="3.40.309.10">
    <property type="entry name" value="Aldehyde Dehydrogenase, Chain A, domain 2"/>
    <property type="match status" value="1"/>
</dbReference>
<name>A0A552WVT1_9MICO</name>
<evidence type="ECO:0000313" key="6">
    <source>
        <dbReference type="Proteomes" id="UP000318693"/>
    </source>
</evidence>
<dbReference type="InterPro" id="IPR016163">
    <property type="entry name" value="Ald_DH_C"/>
</dbReference>
<dbReference type="PROSITE" id="PS00070">
    <property type="entry name" value="ALDEHYDE_DEHYDR_CYS"/>
    <property type="match status" value="1"/>
</dbReference>
<evidence type="ECO:0000256" key="3">
    <source>
        <dbReference type="ARBA" id="ARBA00023002"/>
    </source>
</evidence>
<dbReference type="Proteomes" id="UP000318693">
    <property type="component" value="Unassembled WGS sequence"/>
</dbReference>
<dbReference type="GO" id="GO:0004030">
    <property type="term" value="F:aldehyde dehydrogenase [NAD(P)+] activity"/>
    <property type="evidence" value="ECO:0007669"/>
    <property type="project" value="InterPro"/>
</dbReference>
<comment type="caution">
    <text evidence="5">The sequence shown here is derived from an EMBL/GenBank/DDBJ whole genome shotgun (WGS) entry which is preliminary data.</text>
</comment>
<dbReference type="InterPro" id="IPR016162">
    <property type="entry name" value="Ald_DH_N"/>
</dbReference>
<dbReference type="InterPro" id="IPR047110">
    <property type="entry name" value="GABD/Sad-like"/>
</dbReference>
<comment type="similarity">
    <text evidence="1">Belongs to the aldehyde dehydrogenase family.</text>
</comment>
<dbReference type="SUPFAM" id="SSF53720">
    <property type="entry name" value="ALDH-like"/>
    <property type="match status" value="1"/>
</dbReference>
<protein>
    <submittedName>
        <fullName evidence="5">NAD-dependent succinate-semialdehyde dehydrogenase</fullName>
    </submittedName>
</protein>
<gene>
    <name evidence="5" type="ORF">FJ693_04075</name>
</gene>
<dbReference type="FunFam" id="3.40.309.10:FF:000010">
    <property type="entry name" value="Gamma-aminobutyraldehyde dehydrogenase"/>
    <property type="match status" value="1"/>
</dbReference>
<evidence type="ECO:0000256" key="1">
    <source>
        <dbReference type="ARBA" id="ARBA00009986"/>
    </source>
</evidence>
<dbReference type="PANTHER" id="PTHR43217">
    <property type="entry name" value="SUCCINATE SEMIALDEHYDE DEHYDROGENASE [NAD(P)+] SAD"/>
    <property type="match status" value="1"/>
</dbReference>
<dbReference type="GO" id="GO:0004777">
    <property type="term" value="F:succinate-semialdehyde dehydrogenase (NAD+) activity"/>
    <property type="evidence" value="ECO:0007669"/>
    <property type="project" value="TreeGrafter"/>
</dbReference>
<feature type="domain" description="Aldehyde dehydrogenase" evidence="4">
    <location>
        <begin position="5"/>
        <end position="461"/>
    </location>
</feature>
<proteinExistence type="inferred from homology"/>
<dbReference type="FunFam" id="3.40.605.10:FF:000012">
    <property type="entry name" value="NAD-dependent succinate-semialdehyde dehydrogenase"/>
    <property type="match status" value="1"/>
</dbReference>
<dbReference type="InterPro" id="IPR016161">
    <property type="entry name" value="Ald_DH/histidinol_DH"/>
</dbReference>
<dbReference type="EMBL" id="VJXR01000007">
    <property type="protein sequence ID" value="TRW46679.1"/>
    <property type="molecule type" value="Genomic_DNA"/>
</dbReference>